<dbReference type="InterPro" id="IPR049144">
    <property type="entry name" value="FAM186A_B_N"/>
</dbReference>
<comment type="caution">
    <text evidence="4">The sequence shown here is derived from an EMBL/GenBank/DDBJ whole genome shotgun (WGS) entry which is preliminary data.</text>
</comment>
<dbReference type="AlphaFoldDB" id="A0A401T6Y7"/>
<dbReference type="Pfam" id="PF20870">
    <property type="entry name" value="FAM186A-B_N"/>
    <property type="match status" value="1"/>
</dbReference>
<feature type="domain" description="FAM186A/B N-terminal" evidence="3">
    <location>
        <begin position="82"/>
        <end position="329"/>
    </location>
</feature>
<dbReference type="EMBL" id="BEZZ01001176">
    <property type="protein sequence ID" value="GCC38409.1"/>
    <property type="molecule type" value="Genomic_DNA"/>
</dbReference>
<protein>
    <submittedName>
        <fullName evidence="4">Uncharacterized protein</fullName>
    </submittedName>
</protein>
<feature type="compositionally biased region" description="Basic and acidic residues" evidence="1">
    <location>
        <begin position="471"/>
        <end position="480"/>
    </location>
</feature>
<accession>A0A401T6Y7</accession>
<evidence type="ECO:0000259" key="3">
    <source>
        <dbReference type="Pfam" id="PF20870"/>
    </source>
</evidence>
<evidence type="ECO:0000313" key="4">
    <source>
        <dbReference type="EMBL" id="GCC38409.1"/>
    </source>
</evidence>
<evidence type="ECO:0000313" key="5">
    <source>
        <dbReference type="Proteomes" id="UP000287033"/>
    </source>
</evidence>
<dbReference type="PANTHER" id="PTHR33590">
    <property type="entry name" value="GLUTENIN, HIGH MOLECULAR WEIGHT SUBUNIT PW212-RELATED PROTEIN"/>
    <property type="match status" value="1"/>
</dbReference>
<reference evidence="4 5" key="1">
    <citation type="journal article" date="2018" name="Nat. Ecol. Evol.">
        <title>Shark genomes provide insights into elasmobranch evolution and the origin of vertebrates.</title>
        <authorList>
            <person name="Hara Y"/>
            <person name="Yamaguchi K"/>
            <person name="Onimaru K"/>
            <person name="Kadota M"/>
            <person name="Koyanagi M"/>
            <person name="Keeley SD"/>
            <person name="Tatsumi K"/>
            <person name="Tanaka K"/>
            <person name="Motone F"/>
            <person name="Kageyama Y"/>
            <person name="Nozu R"/>
            <person name="Adachi N"/>
            <person name="Nishimura O"/>
            <person name="Nakagawa R"/>
            <person name="Tanegashima C"/>
            <person name="Kiyatake I"/>
            <person name="Matsumoto R"/>
            <person name="Murakumo K"/>
            <person name="Nishida K"/>
            <person name="Terakita A"/>
            <person name="Kuratani S"/>
            <person name="Sato K"/>
            <person name="Hyodo S Kuraku.S."/>
        </authorList>
    </citation>
    <scope>NUCLEOTIDE SEQUENCE [LARGE SCALE GENOMIC DNA]</scope>
</reference>
<dbReference type="Pfam" id="PF20865">
    <property type="entry name" value="FAM186A-B_C"/>
    <property type="match status" value="1"/>
</dbReference>
<dbReference type="OrthoDB" id="9942939at2759"/>
<dbReference type="InterPro" id="IPR049146">
    <property type="entry name" value="FAM186A_B_C"/>
</dbReference>
<feature type="region of interest" description="Disordered" evidence="1">
    <location>
        <begin position="471"/>
        <end position="494"/>
    </location>
</feature>
<dbReference type="STRING" id="137246.A0A401T6Y7"/>
<name>A0A401T6Y7_CHIPU</name>
<feature type="region of interest" description="Disordered" evidence="1">
    <location>
        <begin position="513"/>
        <end position="534"/>
    </location>
</feature>
<dbReference type="Proteomes" id="UP000287033">
    <property type="component" value="Unassembled WGS sequence"/>
</dbReference>
<keyword evidence="5" id="KW-1185">Reference proteome</keyword>
<feature type="compositionally biased region" description="Polar residues" evidence="1">
    <location>
        <begin position="520"/>
        <end position="532"/>
    </location>
</feature>
<organism evidence="4 5">
    <name type="scientific">Chiloscyllium punctatum</name>
    <name type="common">Brownbanded bambooshark</name>
    <name type="synonym">Hemiscyllium punctatum</name>
    <dbReference type="NCBI Taxonomy" id="137246"/>
    <lineage>
        <taxon>Eukaryota</taxon>
        <taxon>Metazoa</taxon>
        <taxon>Chordata</taxon>
        <taxon>Craniata</taxon>
        <taxon>Vertebrata</taxon>
        <taxon>Chondrichthyes</taxon>
        <taxon>Elasmobranchii</taxon>
        <taxon>Galeomorphii</taxon>
        <taxon>Galeoidea</taxon>
        <taxon>Orectolobiformes</taxon>
        <taxon>Hemiscylliidae</taxon>
        <taxon>Chiloscyllium</taxon>
    </lineage>
</organism>
<dbReference type="OMA" id="TMTVHSR"/>
<proteinExistence type="predicted"/>
<gene>
    <name evidence="4" type="ORF">chiPu_0016923</name>
</gene>
<evidence type="ECO:0000256" key="1">
    <source>
        <dbReference type="SAM" id="MobiDB-lite"/>
    </source>
</evidence>
<dbReference type="PANTHER" id="PTHR33590:SF1">
    <property type="entry name" value="PDZ DOMAIN-CONTAINING PROTEIN"/>
    <property type="match status" value="1"/>
</dbReference>
<evidence type="ECO:0000259" key="2">
    <source>
        <dbReference type="Pfam" id="PF20865"/>
    </source>
</evidence>
<sequence>MTTPRDTKRLRGDAQCIPGIVPCHFQLSPPVPTVKSARNVHVDFRVPPARRQPSMDNKEGMNKTDSESTILITNESDVGLSTTVQRAIGKIETAQLARARQEVAERLKDILDKVNFALSHARFDHQQVPKITLTPEKKEREWLIDTIAEFATGNSTKEEILKFILQWLSDSNQTLIDEEDIEEDREIEKTSAEWIEEVNVKVQSSLASSQECIENLHKISKTLFSLQHERIKPKSAGPDGKGTILKWWREKKMDPKTLMHLLDMQPMSTVKMVEPNIAKQLDAAVGEIDMILTDIAKSPPCKKAQTIAFRYIRKFIENLHKAFHIRSQEYFEVENELRKSDSFGSQGAEDNLVNELKHLREHSSALKTRAELAEHHYREACSTNCNLENTIKLLRSKVAQLQNMKKTVSHEQTTCENFSASDEMQIKTKQTPKTNKRTTLVKKSRDKIIPIESLRGKYPFTKEHKNVLVDGNDRLDEQRTKSKTGKNSFAEPQEQQTILEVSQEENIPIEKPEENDIPTEMSNESTIPTTQPKPEKALTEVIQCKMHKSGAVKKQKTSVRKEEAVKTKAKQMAVDLLTDFQTAVLYSLDHGLSSGKELSPGDVCKVQALLKSAELKNLYGVIEKALKEIFAKPMQNAKQEHSEQPIHLLVPSKENQVEKLKEKQPEFTTLAELLEEIFRFSIIQEIALDELSAQIQYFIEEAKEDKNMSQEEAHFCEKTLEALDTILTLEKMSSRAGMDQLIRIREATKNLYAVNNVLGFKGKEIKLQAEHCKKEGVFLSNMASEPIERTIQPRGKVSEAADTNKIVDGSYIVNVTYLRTNYKTLDQAVYNGIISRQLHAIATHLIHQTLTTVQLRLAYLFRKYITFRHIQTLRNYLNSRISDVNHKDEEVAEDLYRFANRLEARVKSSMQHWDARQQLVNQSRQKHLNRMTDLFNQLKHRTGLHLFSPFLAKPPNPRIRKQIGSPLQPTFLIASNKPCYLHGQGNCASSAFLRMRNSQMLSTNIVDGSFPIAKKNSAIPASFPETPKLMTVDR</sequence>
<feature type="domain" description="FAM186A/B C-terminal" evidence="2">
    <location>
        <begin position="810"/>
        <end position="1033"/>
    </location>
</feature>